<comment type="caution">
    <text evidence="2">The sequence shown here is derived from an EMBL/GenBank/DDBJ whole genome shotgun (WGS) entry which is preliminary data.</text>
</comment>
<sequence length="770" mass="85463">NTIIEENPENEGAMYCPIILGSDKTTVSIATGHVKYHPVYLSIGNVHNTVHRAHRNAVVPIGFLAIPKSDCKHNKDIALRKFKRQLYHASISTILRSLCPVMTTPVVHHCPDGHFRQVIYDLGAYIADYLEQVLLAGTVQGWCLKYDHAPPIRMTLTAMLDHAHMHYALTFGRHGACVNYGSSMGLMMMLSCPFTFDFPRADIYEMLSPDILHQLIKGTFKDHLVDWVGLYLILEHGETAGNEILDEIDWRRRFKQWTGDDSKALMKVYIGAIAGRVPDAMVQSISTFMDACYIARHNDLNEKSIKELKAAIARFHHFCEVFRTTGVQPEGFLLPRQHSLSHYADQIRNFGAPNGLCSSITESRHITAVKKPWRHSNRYEALGQMLLTNQHLDKLAASCVDFISRGMLPPDCAAPPLPFAVDIVSKDDKQPGMKGMSVVRAQLFFSFDYIGVTYPCALVEWFKTIGRSPDPVVGMWKVVPDVVQGEREMSVFHLDTFLCEFKRSADWWESSKLLNSETPFLTSYHHHFSHGFLTMGNKKTKRKASSPAESYHPAPSRPVSPVYQATNLCDTPNQGYIDFQYAMEHCGDDSSSELEYHQEDQLPTPAITDILKDMLEALNIALDSCKSNGKVPTTLPFFVHAILDFWTTTKPDLLEPQLKAFSAIRKLVDKSVSEALAKATPPPPPPPTMEVDSPTTPTAPGPPGTTPLTRGTQTPSAPQSGAPAPIPASHAPKHALPPPPSQPAPKPTYATALGSKAPHPRKAHPPQPSG</sequence>
<proteinExistence type="predicted"/>
<reference evidence="2" key="2">
    <citation type="submission" date="2021-10" db="EMBL/GenBank/DDBJ databases">
        <title>Phylogenomics reveals ancestral predisposition of the termite-cultivated fungus Termitomyces towards a domesticated lifestyle.</title>
        <authorList>
            <person name="Auxier B."/>
            <person name="Grum-Grzhimaylo A."/>
            <person name="Cardenas M.E."/>
            <person name="Lodge J.D."/>
            <person name="Laessoe T."/>
            <person name="Pedersen O."/>
            <person name="Smith M.E."/>
            <person name="Kuyper T.W."/>
            <person name="Franco-Molano E.A."/>
            <person name="Baroni T.J."/>
            <person name="Aanen D.K."/>
        </authorList>
    </citation>
    <scope>NUCLEOTIDE SEQUENCE</scope>
    <source>
        <strain evidence="2">D49</strain>
    </source>
</reference>
<name>A0A9P7K2L4_9AGAR</name>
<dbReference type="OrthoDB" id="3199698at2759"/>
<dbReference type="Pfam" id="PF18759">
    <property type="entry name" value="Plavaka"/>
    <property type="match status" value="1"/>
</dbReference>
<feature type="region of interest" description="Disordered" evidence="1">
    <location>
        <begin position="675"/>
        <end position="770"/>
    </location>
</feature>
<dbReference type="EMBL" id="JABCKI010006660">
    <property type="protein sequence ID" value="KAG5634080.1"/>
    <property type="molecule type" value="Genomic_DNA"/>
</dbReference>
<accession>A0A9P7K2L4</accession>
<organism evidence="2 3">
    <name type="scientific">Sphagnurus paluster</name>
    <dbReference type="NCBI Taxonomy" id="117069"/>
    <lineage>
        <taxon>Eukaryota</taxon>
        <taxon>Fungi</taxon>
        <taxon>Dikarya</taxon>
        <taxon>Basidiomycota</taxon>
        <taxon>Agaricomycotina</taxon>
        <taxon>Agaricomycetes</taxon>
        <taxon>Agaricomycetidae</taxon>
        <taxon>Agaricales</taxon>
        <taxon>Tricholomatineae</taxon>
        <taxon>Lyophyllaceae</taxon>
        <taxon>Sphagnurus</taxon>
    </lineage>
</organism>
<feature type="compositionally biased region" description="Pro residues" evidence="1">
    <location>
        <begin position="735"/>
        <end position="746"/>
    </location>
</feature>
<feature type="non-terminal residue" evidence="2">
    <location>
        <position position="770"/>
    </location>
</feature>
<evidence type="ECO:0000256" key="1">
    <source>
        <dbReference type="SAM" id="MobiDB-lite"/>
    </source>
</evidence>
<evidence type="ECO:0000313" key="2">
    <source>
        <dbReference type="EMBL" id="KAG5634080.1"/>
    </source>
</evidence>
<dbReference type="AlphaFoldDB" id="A0A9P7K2L4"/>
<keyword evidence="3" id="KW-1185">Reference proteome</keyword>
<feature type="compositionally biased region" description="Low complexity" evidence="1">
    <location>
        <begin position="706"/>
        <end position="715"/>
    </location>
</feature>
<reference evidence="2" key="1">
    <citation type="submission" date="2021-02" db="EMBL/GenBank/DDBJ databases">
        <authorList>
            <person name="Nieuwenhuis M."/>
            <person name="Van De Peppel L.J.J."/>
        </authorList>
    </citation>
    <scope>NUCLEOTIDE SEQUENCE</scope>
    <source>
        <strain evidence="2">D49</strain>
    </source>
</reference>
<evidence type="ECO:0000313" key="3">
    <source>
        <dbReference type="Proteomes" id="UP000717328"/>
    </source>
</evidence>
<protein>
    <submittedName>
        <fullName evidence="2">Uncharacterized protein</fullName>
    </submittedName>
</protein>
<dbReference type="Proteomes" id="UP000717328">
    <property type="component" value="Unassembled WGS sequence"/>
</dbReference>
<gene>
    <name evidence="2" type="ORF">H0H81_003485</name>
</gene>
<dbReference type="InterPro" id="IPR041078">
    <property type="entry name" value="Plavaka"/>
</dbReference>